<organism evidence="2 3">
    <name type="scientific">Flaviaesturariibacter aridisoli</name>
    <dbReference type="NCBI Taxonomy" id="2545761"/>
    <lineage>
        <taxon>Bacteria</taxon>
        <taxon>Pseudomonadati</taxon>
        <taxon>Bacteroidota</taxon>
        <taxon>Chitinophagia</taxon>
        <taxon>Chitinophagales</taxon>
        <taxon>Chitinophagaceae</taxon>
        <taxon>Flaviaestuariibacter</taxon>
    </lineage>
</organism>
<dbReference type="InterPro" id="IPR029044">
    <property type="entry name" value="Nucleotide-diphossugar_trans"/>
</dbReference>
<dbReference type="Pfam" id="PF00535">
    <property type="entry name" value="Glycos_transf_2"/>
    <property type="match status" value="1"/>
</dbReference>
<name>A0A4R4E5P4_9BACT</name>
<evidence type="ECO:0000313" key="3">
    <source>
        <dbReference type="Proteomes" id="UP000295164"/>
    </source>
</evidence>
<dbReference type="AlphaFoldDB" id="A0A4R4E5P4"/>
<accession>A0A4R4E5P4</accession>
<dbReference type="OrthoDB" id="9810303at2"/>
<keyword evidence="3" id="KW-1185">Reference proteome</keyword>
<keyword evidence="2" id="KW-0808">Transferase</keyword>
<protein>
    <submittedName>
        <fullName evidence="2">Glycosyltransferase</fullName>
    </submittedName>
</protein>
<reference evidence="2 3" key="1">
    <citation type="submission" date="2019-03" db="EMBL/GenBank/DDBJ databases">
        <authorList>
            <person name="Kim M.K.M."/>
        </authorList>
    </citation>
    <scope>NUCLEOTIDE SEQUENCE [LARGE SCALE GENOMIC DNA]</scope>
    <source>
        <strain evidence="2 3">17J68-15</strain>
    </source>
</reference>
<dbReference type="Proteomes" id="UP000295164">
    <property type="component" value="Unassembled WGS sequence"/>
</dbReference>
<dbReference type="Gene3D" id="3.90.550.10">
    <property type="entry name" value="Spore Coat Polysaccharide Biosynthesis Protein SpsA, Chain A"/>
    <property type="match status" value="1"/>
</dbReference>
<evidence type="ECO:0000259" key="1">
    <source>
        <dbReference type="Pfam" id="PF00535"/>
    </source>
</evidence>
<proteinExistence type="predicted"/>
<comment type="caution">
    <text evidence="2">The sequence shown here is derived from an EMBL/GenBank/DDBJ whole genome shotgun (WGS) entry which is preliminary data.</text>
</comment>
<dbReference type="SUPFAM" id="SSF53448">
    <property type="entry name" value="Nucleotide-diphospho-sugar transferases"/>
    <property type="match status" value="1"/>
</dbReference>
<dbReference type="InterPro" id="IPR001173">
    <property type="entry name" value="Glyco_trans_2-like"/>
</dbReference>
<dbReference type="EMBL" id="SKFH01000003">
    <property type="protein sequence ID" value="TCZ74070.1"/>
    <property type="molecule type" value="Genomic_DNA"/>
</dbReference>
<dbReference type="RefSeq" id="WP_131850669.1">
    <property type="nucleotide sequence ID" value="NZ_SKFH01000003.1"/>
</dbReference>
<feature type="domain" description="Glycosyltransferase 2-like" evidence="1">
    <location>
        <begin position="34"/>
        <end position="79"/>
    </location>
</feature>
<sequence>MEVIPARSLCATEPVVMTLQPLLHKKGPLCWPVRKKGRAAQMNWGAKHAKGDVLYFVHADTIPPANFRDYIHAAITEGYDMGRYRTRFESDKWLLPFNEWFTRFDLFICMGAIRHCSSGGTCSKSWADFGPR</sequence>
<dbReference type="GO" id="GO:0016740">
    <property type="term" value="F:transferase activity"/>
    <property type="evidence" value="ECO:0007669"/>
    <property type="project" value="UniProtKB-KW"/>
</dbReference>
<evidence type="ECO:0000313" key="2">
    <source>
        <dbReference type="EMBL" id="TCZ74070.1"/>
    </source>
</evidence>
<gene>
    <name evidence="2" type="ORF">E0486_03060</name>
</gene>